<organism evidence="1 2">
    <name type="scientific">Saccharopolyspora erythraea</name>
    <name type="common">Streptomyces erythraeus</name>
    <dbReference type="NCBI Taxonomy" id="1836"/>
    <lineage>
        <taxon>Bacteria</taxon>
        <taxon>Bacillati</taxon>
        <taxon>Actinomycetota</taxon>
        <taxon>Actinomycetes</taxon>
        <taxon>Pseudonocardiales</taxon>
        <taxon>Pseudonocardiaceae</taxon>
        <taxon>Saccharopolyspora</taxon>
    </lineage>
</organism>
<name>A0ABN1D2A4_SACER</name>
<accession>A0ABN1D2A4</accession>
<sequence length="78" mass="8664">MESEEATVHRSWLRTKLAETGTKVTGKVTERAKAMVPFQLASEDSCMVCGRTMRRHHTVRGDGRVCSPACARTWAEGL</sequence>
<evidence type="ECO:0000313" key="2">
    <source>
        <dbReference type="Proteomes" id="UP001500729"/>
    </source>
</evidence>
<evidence type="ECO:0000313" key="1">
    <source>
        <dbReference type="EMBL" id="GAA0532331.1"/>
    </source>
</evidence>
<comment type="caution">
    <text evidence="1">The sequence shown here is derived from an EMBL/GenBank/DDBJ whole genome shotgun (WGS) entry which is preliminary data.</text>
</comment>
<reference evidence="1 2" key="1">
    <citation type="journal article" date="2019" name="Int. J. Syst. Evol. Microbiol.">
        <title>The Global Catalogue of Microorganisms (GCM) 10K type strain sequencing project: providing services to taxonomists for standard genome sequencing and annotation.</title>
        <authorList>
            <consortium name="The Broad Institute Genomics Platform"/>
            <consortium name="The Broad Institute Genome Sequencing Center for Infectious Disease"/>
            <person name="Wu L."/>
            <person name="Ma J."/>
        </authorList>
    </citation>
    <scope>NUCLEOTIDE SEQUENCE [LARGE SCALE GENOMIC DNA]</scope>
    <source>
        <strain evidence="1 2">JCM 10303</strain>
    </source>
</reference>
<dbReference type="EMBL" id="BAAAGS010000021">
    <property type="protein sequence ID" value="GAA0532331.1"/>
    <property type="molecule type" value="Genomic_DNA"/>
</dbReference>
<protein>
    <submittedName>
        <fullName evidence="1">Uncharacterized protein</fullName>
    </submittedName>
</protein>
<dbReference type="Proteomes" id="UP001500729">
    <property type="component" value="Unassembled WGS sequence"/>
</dbReference>
<keyword evidence="2" id="KW-1185">Reference proteome</keyword>
<proteinExistence type="predicted"/>
<gene>
    <name evidence="1" type="ORF">GCM10009533_34280</name>
</gene>